<feature type="region of interest" description="Disordered" evidence="1">
    <location>
        <begin position="1"/>
        <end position="40"/>
    </location>
</feature>
<dbReference type="OrthoDB" id="10669495at2759"/>
<protein>
    <submittedName>
        <fullName evidence="2">Uncharacterized protein</fullName>
    </submittedName>
</protein>
<feature type="non-terminal residue" evidence="2">
    <location>
        <position position="531"/>
    </location>
</feature>
<gene>
    <name evidence="2" type="ORF">AB205_0055820</name>
</gene>
<dbReference type="AlphaFoldDB" id="A0A2G9RYY7"/>
<keyword evidence="3" id="KW-1185">Reference proteome</keyword>
<evidence type="ECO:0000256" key="1">
    <source>
        <dbReference type="SAM" id="MobiDB-lite"/>
    </source>
</evidence>
<feature type="non-terminal residue" evidence="2">
    <location>
        <position position="1"/>
    </location>
</feature>
<dbReference type="Proteomes" id="UP000228934">
    <property type="component" value="Unassembled WGS sequence"/>
</dbReference>
<name>A0A2G9RYY7_AQUCT</name>
<sequence>NEVPEGAQSLPRLRHPKSEDSAGLRRSSRDSKARSFSYSDLEVPSSKLLQRFGSLTWRKKRSSVLEYHDVDANASSSSQSHWSMGRLERPAVGSDLDLKNRRPVSCIIESSYSEFASKSSDQCSKRQLGGKKAIEVSTSFDHLINDDEDYSPRHPAFKGRSNQLPLTFLGKLEGEDEDESLPCWAESIFKDYLTPEHSTPDSQRYSFYDETHSSEVLEEDEKHFHYRSPIHHLMSPKEKIVEQTSQKGIALKSDVDYKEGDLSKQKNSTCAVMQKTNSQCQSGSSLNSLSQANIQNGKSRNQVNVYTSMLSENVTLKGSTEMVSCQNIPLNREGNNTSEFESPKCLLSSTKCTKQTLSTKKHMPPNRNSLQKEIRETIQLQDHLFQDTIKDKEHNVTRSIQSNTREQEATLNLFELHETVEENIKGRSSPSTPKIKYQVIITMTKEEKEQSQLPALAQDLVKGDELVEQDLKLSPSLESQACGYHGAGTRDVIAQSLSETSEQPEKKTAQKEEILKKRRVSESCQGEHLER</sequence>
<feature type="compositionally biased region" description="Basic and acidic residues" evidence="1">
    <location>
        <begin position="16"/>
        <end position="33"/>
    </location>
</feature>
<feature type="region of interest" description="Disordered" evidence="1">
    <location>
        <begin position="495"/>
        <end position="531"/>
    </location>
</feature>
<evidence type="ECO:0000313" key="2">
    <source>
        <dbReference type="EMBL" id="PIO32451.1"/>
    </source>
</evidence>
<dbReference type="EMBL" id="KV930333">
    <property type="protein sequence ID" value="PIO32451.1"/>
    <property type="molecule type" value="Genomic_DNA"/>
</dbReference>
<proteinExistence type="predicted"/>
<evidence type="ECO:0000313" key="3">
    <source>
        <dbReference type="Proteomes" id="UP000228934"/>
    </source>
</evidence>
<feature type="compositionally biased region" description="Basic and acidic residues" evidence="1">
    <location>
        <begin position="503"/>
        <end position="515"/>
    </location>
</feature>
<reference evidence="3" key="1">
    <citation type="journal article" date="2017" name="Nat. Commun.">
        <title>The North American bullfrog draft genome provides insight into hormonal regulation of long noncoding RNA.</title>
        <authorList>
            <person name="Hammond S.A."/>
            <person name="Warren R.L."/>
            <person name="Vandervalk B.P."/>
            <person name="Kucuk E."/>
            <person name="Khan H."/>
            <person name="Gibb E.A."/>
            <person name="Pandoh P."/>
            <person name="Kirk H."/>
            <person name="Zhao Y."/>
            <person name="Jones M."/>
            <person name="Mungall A.J."/>
            <person name="Coope R."/>
            <person name="Pleasance S."/>
            <person name="Moore R.A."/>
            <person name="Holt R.A."/>
            <person name="Round J.M."/>
            <person name="Ohora S."/>
            <person name="Walle B.V."/>
            <person name="Veldhoen N."/>
            <person name="Helbing C.C."/>
            <person name="Birol I."/>
        </authorList>
    </citation>
    <scope>NUCLEOTIDE SEQUENCE [LARGE SCALE GENOMIC DNA]</scope>
</reference>
<accession>A0A2G9RYY7</accession>
<organism evidence="2 3">
    <name type="scientific">Aquarana catesbeiana</name>
    <name type="common">American bullfrog</name>
    <name type="synonym">Rana catesbeiana</name>
    <dbReference type="NCBI Taxonomy" id="8400"/>
    <lineage>
        <taxon>Eukaryota</taxon>
        <taxon>Metazoa</taxon>
        <taxon>Chordata</taxon>
        <taxon>Craniata</taxon>
        <taxon>Vertebrata</taxon>
        <taxon>Euteleostomi</taxon>
        <taxon>Amphibia</taxon>
        <taxon>Batrachia</taxon>
        <taxon>Anura</taxon>
        <taxon>Neobatrachia</taxon>
        <taxon>Ranoidea</taxon>
        <taxon>Ranidae</taxon>
        <taxon>Aquarana</taxon>
    </lineage>
</organism>